<dbReference type="PANTHER" id="PTHR37534">
    <property type="entry name" value="TRANSCRIPTIONAL ACTIVATOR PROTEIN UGA3"/>
    <property type="match status" value="1"/>
</dbReference>
<dbReference type="PANTHER" id="PTHR37534:SF46">
    <property type="entry name" value="ZN(II)2CYS6 TRANSCRIPTION FACTOR (EUROFUNG)"/>
    <property type="match status" value="1"/>
</dbReference>
<evidence type="ECO:0008006" key="6">
    <source>
        <dbReference type="Google" id="ProtNLM"/>
    </source>
</evidence>
<evidence type="ECO:0000313" key="4">
    <source>
        <dbReference type="EMBL" id="KAL2075862.1"/>
    </source>
</evidence>
<feature type="compositionally biased region" description="Basic and acidic residues" evidence="3">
    <location>
        <begin position="35"/>
        <end position="47"/>
    </location>
</feature>
<gene>
    <name evidence="4" type="ORF">VTL71DRAFT_805</name>
</gene>
<evidence type="ECO:0000313" key="5">
    <source>
        <dbReference type="Proteomes" id="UP001595075"/>
    </source>
</evidence>
<keyword evidence="5" id="KW-1185">Reference proteome</keyword>
<protein>
    <recommendedName>
        <fullName evidence="6">Fungal-specific transcription factor domain-containing protein</fullName>
    </recommendedName>
</protein>
<evidence type="ECO:0000256" key="1">
    <source>
        <dbReference type="ARBA" id="ARBA00004123"/>
    </source>
</evidence>
<organism evidence="4 5">
    <name type="scientific">Oculimacula yallundae</name>
    <dbReference type="NCBI Taxonomy" id="86028"/>
    <lineage>
        <taxon>Eukaryota</taxon>
        <taxon>Fungi</taxon>
        <taxon>Dikarya</taxon>
        <taxon>Ascomycota</taxon>
        <taxon>Pezizomycotina</taxon>
        <taxon>Leotiomycetes</taxon>
        <taxon>Helotiales</taxon>
        <taxon>Ploettnerulaceae</taxon>
        <taxon>Oculimacula</taxon>
    </lineage>
</organism>
<keyword evidence="2" id="KW-0539">Nucleus</keyword>
<comment type="caution">
    <text evidence="4">The sequence shown here is derived from an EMBL/GenBank/DDBJ whole genome shotgun (WGS) entry which is preliminary data.</text>
</comment>
<evidence type="ECO:0000256" key="3">
    <source>
        <dbReference type="SAM" id="MobiDB-lite"/>
    </source>
</evidence>
<dbReference type="Proteomes" id="UP001595075">
    <property type="component" value="Unassembled WGS sequence"/>
</dbReference>
<reference evidence="4 5" key="1">
    <citation type="journal article" date="2024" name="Commun. Biol.">
        <title>Comparative genomic analysis of thermophilic fungi reveals convergent evolutionary adaptations and gene losses.</title>
        <authorList>
            <person name="Steindorff A.S."/>
            <person name="Aguilar-Pontes M.V."/>
            <person name="Robinson A.J."/>
            <person name="Andreopoulos B."/>
            <person name="LaButti K."/>
            <person name="Kuo A."/>
            <person name="Mondo S."/>
            <person name="Riley R."/>
            <person name="Otillar R."/>
            <person name="Haridas S."/>
            <person name="Lipzen A."/>
            <person name="Grimwood J."/>
            <person name="Schmutz J."/>
            <person name="Clum A."/>
            <person name="Reid I.D."/>
            <person name="Moisan M.C."/>
            <person name="Butler G."/>
            <person name="Nguyen T.T.M."/>
            <person name="Dewar K."/>
            <person name="Conant G."/>
            <person name="Drula E."/>
            <person name="Henrissat B."/>
            <person name="Hansel C."/>
            <person name="Singer S."/>
            <person name="Hutchinson M.I."/>
            <person name="de Vries R.P."/>
            <person name="Natvig D.O."/>
            <person name="Powell A.J."/>
            <person name="Tsang A."/>
            <person name="Grigoriev I.V."/>
        </authorList>
    </citation>
    <scope>NUCLEOTIDE SEQUENCE [LARGE SCALE GENOMIC DNA]</scope>
    <source>
        <strain evidence="4 5">CBS 494.80</strain>
    </source>
</reference>
<feature type="compositionally biased region" description="Polar residues" evidence="3">
    <location>
        <begin position="50"/>
        <end position="60"/>
    </location>
</feature>
<accession>A0ABR4D142</accession>
<dbReference type="EMBL" id="JAZHXI010000001">
    <property type="protein sequence ID" value="KAL2075862.1"/>
    <property type="molecule type" value="Genomic_DNA"/>
</dbReference>
<dbReference type="CDD" id="cd12148">
    <property type="entry name" value="fungal_TF_MHR"/>
    <property type="match status" value="1"/>
</dbReference>
<sequence length="569" mass="64795">MPENQLSWQPGFSLSRKPFKRPAVRRKRQQQFEFVEDHSQKSQDKKSPLTGRTVSPSNYSREYPSRASTLAPDSRSDNPEKCASSDDLSLEDWSASTSEGPFFSKENRQSSEGNSISYNTEHKSTPTSLALLVHYEGTLMSQVTGFWASTDNRSFIFSSLPATISFGSLTQRFKPILNRYNGEFCTIPLTFGLHINPFRYRTDIDPEPTFLVHAVMALAGHHVKSASTSSHRHSALRLLRQNLDIFEDAEAMYSMLDTIVILFSLDETQSMFGNWSTHLAGAYALLEACGGIHIFNMSSRLEAQIGILTWWDAIISLLSREDCVFPYEYFDAILSNQARREWDFFSLCGCPTSLAKIVMQIARLSASKQNQNRKGGFSFRTSIVNSNNTDMRASISDIEQELTIWCHTPAPAAFQDEESMHNDRDTMHCSEAWRHGLSLYIFRIFHWEPGASIPPYVIYIARVIVDHVTSCRDNEMISRQALFPLFLAGCELTDPSLRRKIVELCEKWDGRTRYHMFGDAVGLLEEVWERQEGIGGEEVWWGTVVDGRHKRTETDEDKACPLKMRLCFG</sequence>
<dbReference type="InterPro" id="IPR021858">
    <property type="entry name" value="Fun_TF"/>
</dbReference>
<dbReference type="Pfam" id="PF11951">
    <property type="entry name" value="Fungal_trans_2"/>
    <property type="match status" value="1"/>
</dbReference>
<feature type="compositionally biased region" description="Polar residues" evidence="3">
    <location>
        <begin position="110"/>
        <end position="119"/>
    </location>
</feature>
<feature type="region of interest" description="Disordered" evidence="3">
    <location>
        <begin position="1"/>
        <end position="121"/>
    </location>
</feature>
<name>A0ABR4D142_9HELO</name>
<feature type="compositionally biased region" description="Basic residues" evidence="3">
    <location>
        <begin position="17"/>
        <end position="29"/>
    </location>
</feature>
<feature type="compositionally biased region" description="Polar residues" evidence="3">
    <location>
        <begin position="1"/>
        <end position="12"/>
    </location>
</feature>
<proteinExistence type="predicted"/>
<evidence type="ECO:0000256" key="2">
    <source>
        <dbReference type="ARBA" id="ARBA00023242"/>
    </source>
</evidence>
<feature type="compositionally biased region" description="Basic and acidic residues" evidence="3">
    <location>
        <begin position="74"/>
        <end position="84"/>
    </location>
</feature>
<comment type="subcellular location">
    <subcellularLocation>
        <location evidence="1">Nucleus</location>
    </subcellularLocation>
</comment>